<dbReference type="Pfam" id="PF15706">
    <property type="entry name" value="TMEM132_C"/>
    <property type="match status" value="1"/>
</dbReference>
<feature type="compositionally biased region" description="Polar residues" evidence="1">
    <location>
        <begin position="614"/>
        <end position="626"/>
    </location>
</feature>
<organism evidence="5 6">
    <name type="scientific">Exaiptasia diaphana</name>
    <name type="common">Tropical sea anemone</name>
    <name type="synonym">Aiptasia pulchella</name>
    <dbReference type="NCBI Taxonomy" id="2652724"/>
    <lineage>
        <taxon>Eukaryota</taxon>
        <taxon>Metazoa</taxon>
        <taxon>Cnidaria</taxon>
        <taxon>Anthozoa</taxon>
        <taxon>Hexacorallia</taxon>
        <taxon>Actiniaria</taxon>
        <taxon>Aiptasiidae</taxon>
        <taxon>Exaiptasia</taxon>
    </lineage>
</organism>
<dbReference type="InterPro" id="IPR026307">
    <property type="entry name" value="TMEM132"/>
</dbReference>
<dbReference type="PANTHER" id="PTHR13388:SF11">
    <property type="entry name" value="DETONATOR, ISOFORM E"/>
    <property type="match status" value="1"/>
</dbReference>
<feature type="compositionally biased region" description="Basic and acidic residues" evidence="1">
    <location>
        <begin position="595"/>
        <end position="609"/>
    </location>
</feature>
<dbReference type="RefSeq" id="XP_020914842.1">
    <property type="nucleotide sequence ID" value="XM_021059183.2"/>
</dbReference>
<dbReference type="KEGG" id="epa:110252368"/>
<keyword evidence="3" id="KW-0732">Signal</keyword>
<feature type="domain" description="Transmembrane protein TMEM132 C-terminal" evidence="4">
    <location>
        <begin position="501"/>
        <end position="556"/>
    </location>
</feature>
<evidence type="ECO:0000256" key="1">
    <source>
        <dbReference type="SAM" id="MobiDB-lite"/>
    </source>
</evidence>
<proteinExistence type="predicted"/>
<evidence type="ECO:0000313" key="5">
    <source>
        <dbReference type="EnsemblMetazoa" id="XP_020914842.1"/>
    </source>
</evidence>
<feature type="region of interest" description="Disordered" evidence="1">
    <location>
        <begin position="595"/>
        <end position="626"/>
    </location>
</feature>
<accession>A0A913Y4X6</accession>
<feature type="transmembrane region" description="Helical" evidence="2">
    <location>
        <begin position="521"/>
        <end position="546"/>
    </location>
</feature>
<dbReference type="EnsemblMetazoa" id="XM_028663175.1">
    <property type="protein sequence ID" value="XP_028518976.1"/>
    <property type="gene ID" value="LOC110252368"/>
</dbReference>
<sequence length="730" mass="83067">MFLGRNLALKLIILGTVVSVNNAKTPNTFEDFPVDPAIHGFQILKQKLISPKTSQSPVSVFQGIQRFIAEKFKNEIVRLYTFLPHKYRCNILKNLVNITTCNSTFITHVLLKNNIMQESKMIGCVSHRTFPCNGKNITHKILNAFWNQMANLFSELPVPFQCTIVNKISSFAPSKRHRQKRSSVLNEGKTSRKSLQMVERQLQEVYPSLKITQKCSKVWKPLRKKVPLSSLASLVNITVKLDKGTRRKAWVKRLRKKAYRIYRIYRRFNGNASSQIDIPLLSYPSKPPLLKKKDVRLNIIRFTKKSRLVVNVVFRLEIKEPGKSNYSKVKSAAQIIKAINSTGPGTMARVFNGIVLAITDAKKTKVETNSLWTSNDTAKALKQFPSHLRSYFRFGMERMGRCLVMIYISTNLQKDLRPVEMFYNSHNYLPKKYFCLHKKSISVNMSIRYIANETFPKSKENKERGKNTIKKEKNLLLEKINERDSNITYAFPVSEQPDVDEKDGKEVEETSSRRKVTALEIGLFTVLAFLCLAIAAFTINCIMFAFKKRSAHAAGKPPPKSAFALFSKVNETNLKETSENTPRINLALPKAENAKIDTKLGRTTKDSPSKHKSSNTPQQIDSEQNVYSMDPLRSIVPDSSEPLKTKEIAQNILENGESNDDVFSEHLSSGASIEVNNDISTDHRGSKQRTLKESCGEMRLLSESDNMTLSNRRDVDPYIKNNTIQVVVVF</sequence>
<dbReference type="EnsemblMetazoa" id="XM_021059183.2">
    <property type="protein sequence ID" value="XP_020914842.1"/>
    <property type="gene ID" value="LOC110252368"/>
</dbReference>
<keyword evidence="6" id="KW-1185">Reference proteome</keyword>
<keyword evidence="2" id="KW-0472">Membrane</keyword>
<dbReference type="OrthoDB" id="5984912at2759"/>
<dbReference type="GeneID" id="110252368"/>
<reference evidence="5" key="1">
    <citation type="submission" date="2022-11" db="UniProtKB">
        <authorList>
            <consortium name="EnsemblMetazoa"/>
        </authorList>
    </citation>
    <scope>IDENTIFICATION</scope>
</reference>
<keyword evidence="2" id="KW-1133">Transmembrane helix</keyword>
<evidence type="ECO:0000259" key="4">
    <source>
        <dbReference type="Pfam" id="PF15706"/>
    </source>
</evidence>
<dbReference type="Proteomes" id="UP000887567">
    <property type="component" value="Unplaced"/>
</dbReference>
<keyword evidence="2" id="KW-0812">Transmembrane</keyword>
<feature type="signal peptide" evidence="3">
    <location>
        <begin position="1"/>
        <end position="23"/>
    </location>
</feature>
<dbReference type="PANTHER" id="PTHR13388">
    <property type="entry name" value="DETONATOR, ISOFORM E"/>
    <property type="match status" value="1"/>
</dbReference>
<dbReference type="InterPro" id="IPR031436">
    <property type="entry name" value="TMEM132_C"/>
</dbReference>
<evidence type="ECO:0000256" key="2">
    <source>
        <dbReference type="SAM" id="Phobius"/>
    </source>
</evidence>
<dbReference type="RefSeq" id="XP_028518976.1">
    <property type="nucleotide sequence ID" value="XM_028663175.1"/>
</dbReference>
<evidence type="ECO:0000256" key="3">
    <source>
        <dbReference type="SAM" id="SignalP"/>
    </source>
</evidence>
<protein>
    <recommendedName>
        <fullName evidence="4">Transmembrane protein TMEM132 C-terminal domain-containing protein</fullName>
    </recommendedName>
</protein>
<dbReference type="AlphaFoldDB" id="A0A913Y4X6"/>
<name>A0A913Y4X6_EXADI</name>
<feature type="chain" id="PRO_5038275504" description="Transmembrane protein TMEM132 C-terminal domain-containing protein" evidence="3">
    <location>
        <begin position="24"/>
        <end position="730"/>
    </location>
</feature>
<evidence type="ECO:0000313" key="6">
    <source>
        <dbReference type="Proteomes" id="UP000887567"/>
    </source>
</evidence>